<dbReference type="InterPro" id="IPR056742">
    <property type="entry name" value="BLTP1_C"/>
</dbReference>
<dbReference type="GO" id="GO:0098793">
    <property type="term" value="C:presynapse"/>
    <property type="evidence" value="ECO:0007669"/>
    <property type="project" value="GOC"/>
</dbReference>
<evidence type="ECO:0000313" key="4">
    <source>
        <dbReference type="Proteomes" id="UP000014760"/>
    </source>
</evidence>
<gene>
    <name evidence="2" type="ORF">CAPTEDRAFT_180887</name>
</gene>
<dbReference type="Pfam" id="PF25040">
    <property type="entry name" value="BLTP1_C"/>
    <property type="match status" value="1"/>
</dbReference>
<reference evidence="4" key="1">
    <citation type="submission" date="2012-12" db="EMBL/GenBank/DDBJ databases">
        <authorList>
            <person name="Hellsten U."/>
            <person name="Grimwood J."/>
            <person name="Chapman J.A."/>
            <person name="Shapiro H."/>
            <person name="Aerts A."/>
            <person name="Otillar R.P."/>
            <person name="Terry A.Y."/>
            <person name="Boore J.L."/>
            <person name="Simakov O."/>
            <person name="Marletaz F."/>
            <person name="Cho S.-J."/>
            <person name="Edsinger-Gonzales E."/>
            <person name="Havlak P."/>
            <person name="Kuo D.-H."/>
            <person name="Larsson T."/>
            <person name="Lv J."/>
            <person name="Arendt D."/>
            <person name="Savage R."/>
            <person name="Osoegawa K."/>
            <person name="de Jong P."/>
            <person name="Lindberg D.R."/>
            <person name="Seaver E.C."/>
            <person name="Weisblat D.A."/>
            <person name="Putnam N.H."/>
            <person name="Grigoriev I.V."/>
            <person name="Rokhsar D.S."/>
        </authorList>
    </citation>
    <scope>NUCLEOTIDE SEQUENCE</scope>
    <source>
        <strain evidence="4">I ESC-2004</strain>
    </source>
</reference>
<name>R7TPA9_CAPTE</name>
<dbReference type="SMART" id="SM01220">
    <property type="entry name" value="FSA_C"/>
    <property type="match status" value="1"/>
</dbReference>
<protein>
    <recommendedName>
        <fullName evidence="1">Bridge-like lipid transfer protein family member 1 C-terminal domain-containing protein</fullName>
    </recommendedName>
</protein>
<dbReference type="HOGENOM" id="CLU_385982_0_0_1"/>
<dbReference type="OrthoDB" id="6151673at2759"/>
<reference evidence="2 4" key="2">
    <citation type="journal article" date="2013" name="Nature">
        <title>Insights into bilaterian evolution from three spiralian genomes.</title>
        <authorList>
            <person name="Simakov O."/>
            <person name="Marletaz F."/>
            <person name="Cho S.J."/>
            <person name="Edsinger-Gonzales E."/>
            <person name="Havlak P."/>
            <person name="Hellsten U."/>
            <person name="Kuo D.H."/>
            <person name="Larsson T."/>
            <person name="Lv J."/>
            <person name="Arendt D."/>
            <person name="Savage R."/>
            <person name="Osoegawa K."/>
            <person name="de Jong P."/>
            <person name="Grimwood J."/>
            <person name="Chapman J.A."/>
            <person name="Shapiro H."/>
            <person name="Aerts A."/>
            <person name="Otillar R.P."/>
            <person name="Terry A.Y."/>
            <person name="Boore J.L."/>
            <person name="Grigoriev I.V."/>
            <person name="Lindberg D.R."/>
            <person name="Seaver E.C."/>
            <person name="Weisblat D.A."/>
            <person name="Putnam N.H."/>
            <person name="Rokhsar D.S."/>
        </authorList>
    </citation>
    <scope>NUCLEOTIDE SEQUENCE</scope>
    <source>
        <strain evidence="2 4">I ESC-2004</strain>
    </source>
</reference>
<dbReference type="GO" id="GO:0048488">
    <property type="term" value="P:synaptic vesicle endocytosis"/>
    <property type="evidence" value="ECO:0007669"/>
    <property type="project" value="TreeGrafter"/>
</dbReference>
<dbReference type="PANTHER" id="PTHR31640">
    <property type="entry name" value="TRANSMEMBRANE PROTEIN KIAA1109"/>
    <property type="match status" value="1"/>
</dbReference>
<dbReference type="AlphaFoldDB" id="R7TPA9"/>
<dbReference type="EMBL" id="AMQN01011707">
    <property type="status" value="NOT_ANNOTATED_CDS"/>
    <property type="molecule type" value="Genomic_DNA"/>
</dbReference>
<dbReference type="EMBL" id="KB309035">
    <property type="protein sequence ID" value="ELT95728.1"/>
    <property type="molecule type" value="Genomic_DNA"/>
</dbReference>
<evidence type="ECO:0000259" key="1">
    <source>
        <dbReference type="SMART" id="SM01220"/>
    </source>
</evidence>
<dbReference type="STRING" id="283909.R7TPA9"/>
<sequence length="716" mass="80814">MRRLSEILCFPKAWYRRKLARRLFLGEEMAVVHSDEGNNARLPLSASTHLLIKTSQSPSSVPQSPSEERHRAFSVSAQQTPSALSASLLTPPMYNAKDFSSRPGVQFATPITQGPRTAIREWETMVLFAVNLSELDVTVNMSNLMGNVMWSTKNLKSQGCLSIDSAGYKNMQISTGVSGSKLEARGGIVGGNIELQGLGTLASIVEDPSNEPEHKASAQLHTIELRLDYMGSSILMARVSKLAVILTDYWKVDSGLEPSNAHNPATSRPTEIYVNGDLGWDKLHMMISRSTTPDIVKMANKLEEFFTQQVTNSKRVFTQLVPLARTRGRRKNSEDSWLAEVRHHRHWQRVMEQVFGCKLAVLSVTLPKAGVYLGGSMTLHGKNLSLACFHGINFRSKSWALFTMEEPYIRFTTDATDLVDDEGAKCTHIIQSLIFQLGHNMTELYEKRQMATICRLSRGHHMPPPFTSVADWFHYAFATDELKNLDVFPQMGGEVTTESPTAQRRLKRQEYNHDTELIFVLPSLQMTLETHHLQGETEPREEDPRPVVECSFITQFEDHIFVAMDAEVIFFLHDLVTNYVREKDNGTSTASFVLLTITNVFHDFSGAASKAPKSPEAEKKNVDIQNPTSVLKQDLREFYCKTWCLEPTVRLLAWAGKRIDPVGIDYILQKLGFQHARLTIPKWMQRGCMDPLDKVLSLMVERIVVALREEKEENKL</sequence>
<dbReference type="InterPro" id="IPR033616">
    <property type="entry name" value="BLTP1"/>
</dbReference>
<dbReference type="OMA" id="TRRSHEN"/>
<dbReference type="EnsemblMetazoa" id="CapteT180887">
    <property type="protein sequence ID" value="CapteP180887"/>
    <property type="gene ID" value="CapteG180887"/>
</dbReference>
<dbReference type="PANTHER" id="PTHR31640:SF1">
    <property type="entry name" value="BRIDGE-LIKE LIPID TRANSFER PROTEIN FAMILY MEMBER 1"/>
    <property type="match status" value="1"/>
</dbReference>
<accession>R7TPA9</accession>
<evidence type="ECO:0000313" key="3">
    <source>
        <dbReference type="EnsemblMetazoa" id="CapteP180887"/>
    </source>
</evidence>
<dbReference type="Proteomes" id="UP000014760">
    <property type="component" value="Unassembled WGS sequence"/>
</dbReference>
<proteinExistence type="predicted"/>
<keyword evidence="4" id="KW-1185">Reference proteome</keyword>
<feature type="domain" description="Bridge-like lipid transfer protein family member 1 C-terminal" evidence="1">
    <location>
        <begin position="108"/>
        <end position="706"/>
    </location>
</feature>
<organism evidence="2">
    <name type="scientific">Capitella teleta</name>
    <name type="common">Polychaete worm</name>
    <dbReference type="NCBI Taxonomy" id="283909"/>
    <lineage>
        <taxon>Eukaryota</taxon>
        <taxon>Metazoa</taxon>
        <taxon>Spiralia</taxon>
        <taxon>Lophotrochozoa</taxon>
        <taxon>Annelida</taxon>
        <taxon>Polychaeta</taxon>
        <taxon>Sedentaria</taxon>
        <taxon>Scolecida</taxon>
        <taxon>Capitellidae</taxon>
        <taxon>Capitella</taxon>
    </lineage>
</organism>
<reference evidence="3" key="3">
    <citation type="submission" date="2015-06" db="UniProtKB">
        <authorList>
            <consortium name="EnsemblMetazoa"/>
        </authorList>
    </citation>
    <scope>IDENTIFICATION</scope>
</reference>
<evidence type="ECO:0000313" key="2">
    <source>
        <dbReference type="EMBL" id="ELT95728.1"/>
    </source>
</evidence>